<protein>
    <submittedName>
        <fullName evidence="1">Uncharacterized protein</fullName>
    </submittedName>
</protein>
<reference evidence="1 2" key="1">
    <citation type="journal article" date="2022" name="New Phytol.">
        <title>Ecological generalism drives hyperdiversity of secondary metabolite gene clusters in xylarialean endophytes.</title>
        <authorList>
            <person name="Franco M.E.E."/>
            <person name="Wisecaver J.H."/>
            <person name="Arnold A.E."/>
            <person name="Ju Y.M."/>
            <person name="Slot J.C."/>
            <person name="Ahrendt S."/>
            <person name="Moore L.P."/>
            <person name="Eastman K.E."/>
            <person name="Scott K."/>
            <person name="Konkel Z."/>
            <person name="Mondo S.J."/>
            <person name="Kuo A."/>
            <person name="Hayes R.D."/>
            <person name="Haridas S."/>
            <person name="Andreopoulos B."/>
            <person name="Riley R."/>
            <person name="LaButti K."/>
            <person name="Pangilinan J."/>
            <person name="Lipzen A."/>
            <person name="Amirebrahimi M."/>
            <person name="Yan J."/>
            <person name="Adam C."/>
            <person name="Keymanesh K."/>
            <person name="Ng V."/>
            <person name="Louie K."/>
            <person name="Northen T."/>
            <person name="Drula E."/>
            <person name="Henrissat B."/>
            <person name="Hsieh H.M."/>
            <person name="Youens-Clark K."/>
            <person name="Lutzoni F."/>
            <person name="Miadlikowska J."/>
            <person name="Eastwood D.C."/>
            <person name="Hamelin R.C."/>
            <person name="Grigoriev I.V."/>
            <person name="U'Ren J.M."/>
        </authorList>
    </citation>
    <scope>NUCLEOTIDE SEQUENCE [LARGE SCALE GENOMIC DNA]</scope>
    <source>
        <strain evidence="1 2">ER1909</strain>
    </source>
</reference>
<evidence type="ECO:0000313" key="1">
    <source>
        <dbReference type="EMBL" id="KAI6084952.1"/>
    </source>
</evidence>
<gene>
    <name evidence="1" type="ORF">F4821DRAFT_261488</name>
</gene>
<proteinExistence type="predicted"/>
<comment type="caution">
    <text evidence="1">The sequence shown here is derived from an EMBL/GenBank/DDBJ whole genome shotgun (WGS) entry which is preliminary data.</text>
</comment>
<name>A0ACC0CWZ9_9PEZI</name>
<sequence length="425" mass="46445">MSSSTGTDTTQLTLEQEMQYAIDAGYPLQTPPTGVVSNFETGDTTAYQLYITAGVCITLVVVFSLLRLLSAIRFAPKTFLIDEIIFILGFVLCLTFIAMTVVAVDSGMFGYHAWDIRLADVTARTVMLSLLLELFAPLAICVVKVSVLTLYLRIFGASLLWMRVTCMVGIALLLGYHISFATAFGVMCAPNPKAGYSQVALLVVFVSDQCIRTRVLVLLMGIGNSLIDLILLVLPLPVIWKLHMPLRRKLKTSVVFLTGISACIASLIGLATRVQYYNQDSDQNRIVVPLWATAMAEMAAGILICCGPSTALVCRVASELPVVASWMSTWSRFAGSLGGSQSRLRIMLSDQPSSLPKRTKDLSLRTFGGSNMPRYGEWSVEQPQTDPRGSWTDVEVDAHSLMPLRPTHSEGIGKTTDFSVSRAEY</sequence>
<dbReference type="Proteomes" id="UP001497680">
    <property type="component" value="Unassembled WGS sequence"/>
</dbReference>
<organism evidence="1 2">
    <name type="scientific">Hypoxylon rubiginosum</name>
    <dbReference type="NCBI Taxonomy" id="110542"/>
    <lineage>
        <taxon>Eukaryota</taxon>
        <taxon>Fungi</taxon>
        <taxon>Dikarya</taxon>
        <taxon>Ascomycota</taxon>
        <taxon>Pezizomycotina</taxon>
        <taxon>Sordariomycetes</taxon>
        <taxon>Xylariomycetidae</taxon>
        <taxon>Xylariales</taxon>
        <taxon>Hypoxylaceae</taxon>
        <taxon>Hypoxylon</taxon>
    </lineage>
</organism>
<accession>A0ACC0CWZ9</accession>
<dbReference type="EMBL" id="MU394331">
    <property type="protein sequence ID" value="KAI6084952.1"/>
    <property type="molecule type" value="Genomic_DNA"/>
</dbReference>
<evidence type="ECO:0000313" key="2">
    <source>
        <dbReference type="Proteomes" id="UP001497680"/>
    </source>
</evidence>
<keyword evidence="2" id="KW-1185">Reference proteome</keyword>